<dbReference type="OrthoDB" id="8871309at2"/>
<dbReference type="InterPro" id="IPR002918">
    <property type="entry name" value="Lipase_EstA/Esterase_EstB"/>
</dbReference>
<dbReference type="PANTHER" id="PTHR32015:SF1">
    <property type="entry name" value="LIPASE"/>
    <property type="match status" value="1"/>
</dbReference>
<dbReference type="Gene3D" id="3.40.50.1820">
    <property type="entry name" value="alpha/beta hydrolase"/>
    <property type="match status" value="1"/>
</dbReference>
<dbReference type="PANTHER" id="PTHR32015">
    <property type="entry name" value="FASTING INDUCED LIPASE"/>
    <property type="match status" value="1"/>
</dbReference>
<name>A0A541B2I5_9NOCA</name>
<dbReference type="AlphaFoldDB" id="A0A541B2I5"/>
<dbReference type="GO" id="GO:0016298">
    <property type="term" value="F:lipase activity"/>
    <property type="evidence" value="ECO:0007669"/>
    <property type="project" value="TreeGrafter"/>
</dbReference>
<keyword evidence="3" id="KW-1185">Reference proteome</keyword>
<comment type="caution">
    <text evidence="2">The sequence shown here is derived from an EMBL/GenBank/DDBJ whole genome shotgun (WGS) entry which is preliminary data.</text>
</comment>
<keyword evidence="2" id="KW-0378">Hydrolase</keyword>
<reference evidence="2 3" key="1">
    <citation type="submission" date="2019-06" db="EMBL/GenBank/DDBJ databases">
        <title>Rhodococcus spaelei sp. nov., isolated from a cave.</title>
        <authorList>
            <person name="Lee S.D."/>
        </authorList>
    </citation>
    <scope>NUCLEOTIDE SEQUENCE [LARGE SCALE GENOMIC DNA]</scope>
    <source>
        <strain evidence="2 3">C9-5</strain>
    </source>
</reference>
<dbReference type="Pfam" id="PF01674">
    <property type="entry name" value="Lipase_2"/>
    <property type="match status" value="1"/>
</dbReference>
<feature type="signal peptide" evidence="1">
    <location>
        <begin position="1"/>
        <end position="19"/>
    </location>
</feature>
<proteinExistence type="predicted"/>
<sequence length="319" mass="32523">MACAAALAAALGGGSPALAAAVPPAVGIMSVSEVPTTSGPPQLTHLDAANYSDTHPGSAPAGTNDFSCRPTSTHPYPVILAHGSDASAYSDWSEIAPRLKDRGICVFALNYGGKAGGRSFGTEDMYLSAGQVADFTHRVLAATGAAKVDLVGYSQGATVTRYFVNRLGGSAVVDQWVGLASPSYGGVFYGLVPLVESVPGAKDAVGLVTTTAVAQQMQGSDFLNGLNAGTDTVPGVGYTTIGTRFDEMIQPFSNVSLHGPGAENILIQDRCPQDQTGHMNMVYDPFTVSLVVAALDPSAPVAPCQSVPLGTGMAGMVGR</sequence>
<dbReference type="InterPro" id="IPR029058">
    <property type="entry name" value="AB_hydrolase_fold"/>
</dbReference>
<evidence type="ECO:0000313" key="2">
    <source>
        <dbReference type="EMBL" id="TQF66517.1"/>
    </source>
</evidence>
<accession>A0A541B2I5</accession>
<keyword evidence="1" id="KW-0732">Signal</keyword>
<evidence type="ECO:0000256" key="1">
    <source>
        <dbReference type="SAM" id="SignalP"/>
    </source>
</evidence>
<feature type="chain" id="PRO_5021846174" evidence="1">
    <location>
        <begin position="20"/>
        <end position="319"/>
    </location>
</feature>
<evidence type="ECO:0000313" key="3">
    <source>
        <dbReference type="Proteomes" id="UP000316256"/>
    </source>
</evidence>
<dbReference type="Proteomes" id="UP000316256">
    <property type="component" value="Unassembled WGS sequence"/>
</dbReference>
<dbReference type="SUPFAM" id="SSF53474">
    <property type="entry name" value="alpha/beta-Hydrolases"/>
    <property type="match status" value="1"/>
</dbReference>
<protein>
    <submittedName>
        <fullName evidence="2">Alpha/beta fold hydrolase</fullName>
    </submittedName>
</protein>
<dbReference type="GO" id="GO:0016042">
    <property type="term" value="P:lipid catabolic process"/>
    <property type="evidence" value="ECO:0007669"/>
    <property type="project" value="InterPro"/>
</dbReference>
<gene>
    <name evidence="2" type="ORF">FK531_18100</name>
</gene>
<organism evidence="2 3">
    <name type="scientific">Rhodococcus spelaei</name>
    <dbReference type="NCBI Taxonomy" id="2546320"/>
    <lineage>
        <taxon>Bacteria</taxon>
        <taxon>Bacillati</taxon>
        <taxon>Actinomycetota</taxon>
        <taxon>Actinomycetes</taxon>
        <taxon>Mycobacteriales</taxon>
        <taxon>Nocardiaceae</taxon>
        <taxon>Rhodococcus</taxon>
    </lineage>
</organism>
<dbReference type="EMBL" id="VIGH01000008">
    <property type="protein sequence ID" value="TQF66517.1"/>
    <property type="molecule type" value="Genomic_DNA"/>
</dbReference>